<evidence type="ECO:0000313" key="3">
    <source>
        <dbReference type="Proteomes" id="UP001154282"/>
    </source>
</evidence>
<sequence length="1067" mass="115777">MSIVNEERNGPDLHEEACTKSQKSKLLYTREFLLSLSDLDVCKRLPSGFDQSLLSEFEDTSQDRFRASGGLPLQSYKRTEYGSSPPTRGETSNFSRGIQGRWDSRSSVRSDRDSDSQSDKESDTGRRYGNQSRRPWQVPEHDGLLGSGSFPRPPGFAVGSSASKLREPSKANEPYQPPRPYKAGPHSRRETNDSFNDETFGSSECSTEDREEEERKRRASFELLRKEHQKAFQERQKLTPGKGKGDFDFASLMEDSRDDKRSQDKSTELDGPVSSNNSHKAASSSAPVSRPLVPPGFSNAAAEKSTGTKAVANSQLEVVNEVEGSLSHDKGNNLFIGVSHNQDQMQPLEPLNVNEQGLGNLGINVSVHSSKGQKSLYLPSTVDASSKLIGKDNQFHKPPEVLEVFQTQKNSMVTDLSPEDVMKGKFIGGSGPTSSASILEKLFGNALALNGGDSSSSVEQHDPKMEEAWISPDVQSSKFAQWFLEEEKNPVDDVSSGGANSLLSLIVGGEKVLSHPSDGRSTKHHILPDLSIRNGEHANKDRISSSALPTVEDTEKTLPFSDNKVEPVAAVLTCEDLEQAILSGITGSSSSLSASEHGRNVVDQKTLQEKAKGDDHASQHILSLLQKGTSLSDAFPSSVLGAKSVDNVKDVEEPSIGLPGVSIRSDTEHSATPGKALTLETLFGTAFMKELQPVGVPAESQPAKAGIAKVDIPECHGLLQSTLGMTSNLLGLGSGIPPPNQHQQIKSDRIEDHFIAFNSSNKVDTSQIRSELVPRLGGLDACADIGLPEENSLLAVSDPLNRPDLVHARNMSNKIEVLGTQGTAVDIAEKLPALGSSFRDERSVIGGQDGLPFGRSPYDMREQDIRYHNIRVNPSGRQLDPSQINNAGSMFHPLDSQSSININGQMRFMSPENITHRDVPSNQYHGNMLPSPFHHANGSSTLTGFDPTPQNVLLQQMHMRGNFPHLSRGFPRGAPAVPHHNNQMSGFIPDANPMQSFPFGQRQTNLGAVSIPPQAPGVDGGTNRPEALQKLIEMELRSKQKQVHPLAAVGQGQGAFGHELDMGFGYR</sequence>
<feature type="compositionally biased region" description="Basic and acidic residues" evidence="1">
    <location>
        <begin position="1"/>
        <end position="18"/>
    </location>
</feature>
<evidence type="ECO:0000313" key="2">
    <source>
        <dbReference type="EMBL" id="CAI0470250.1"/>
    </source>
</evidence>
<dbReference type="PANTHER" id="PTHR34802">
    <property type="entry name" value="CHORISMATE SYNTHASE"/>
    <property type="match status" value="1"/>
</dbReference>
<comment type="caution">
    <text evidence="2">The sequence shown here is derived from an EMBL/GenBank/DDBJ whole genome shotgun (WGS) entry which is preliminary data.</text>
</comment>
<feature type="compositionally biased region" description="Basic and acidic residues" evidence="1">
    <location>
        <begin position="213"/>
        <end position="247"/>
    </location>
</feature>
<feature type="compositionally biased region" description="Low complexity" evidence="1">
    <location>
        <begin position="274"/>
        <end position="286"/>
    </location>
</feature>
<dbReference type="EMBL" id="CAMGYJ010000009">
    <property type="protein sequence ID" value="CAI0470250.1"/>
    <property type="molecule type" value="Genomic_DNA"/>
</dbReference>
<name>A0AAV0PI32_9ROSI</name>
<reference evidence="2" key="1">
    <citation type="submission" date="2022-08" db="EMBL/GenBank/DDBJ databases">
        <authorList>
            <person name="Gutierrez-Valencia J."/>
        </authorList>
    </citation>
    <scope>NUCLEOTIDE SEQUENCE</scope>
</reference>
<feature type="region of interest" description="Disordered" evidence="1">
    <location>
        <begin position="514"/>
        <end position="547"/>
    </location>
</feature>
<feature type="region of interest" description="Disordered" evidence="1">
    <location>
        <begin position="1"/>
        <end position="20"/>
    </location>
</feature>
<accession>A0AAV0PI32</accession>
<dbReference type="Proteomes" id="UP001154282">
    <property type="component" value="Unassembled WGS sequence"/>
</dbReference>
<feature type="compositionally biased region" description="Basic and acidic residues" evidence="1">
    <location>
        <begin position="254"/>
        <end position="268"/>
    </location>
</feature>
<feature type="compositionally biased region" description="Basic and acidic residues" evidence="1">
    <location>
        <begin position="102"/>
        <end position="126"/>
    </location>
</feature>
<proteinExistence type="predicted"/>
<feature type="compositionally biased region" description="Basic and acidic residues" evidence="1">
    <location>
        <begin position="534"/>
        <end position="543"/>
    </location>
</feature>
<dbReference type="PANTHER" id="PTHR34802:SF1">
    <property type="entry name" value="CHORISMATE SYNTHASE"/>
    <property type="match status" value="1"/>
</dbReference>
<organism evidence="2 3">
    <name type="scientific">Linum tenue</name>
    <dbReference type="NCBI Taxonomy" id="586396"/>
    <lineage>
        <taxon>Eukaryota</taxon>
        <taxon>Viridiplantae</taxon>
        <taxon>Streptophyta</taxon>
        <taxon>Embryophyta</taxon>
        <taxon>Tracheophyta</taxon>
        <taxon>Spermatophyta</taxon>
        <taxon>Magnoliopsida</taxon>
        <taxon>eudicotyledons</taxon>
        <taxon>Gunneridae</taxon>
        <taxon>Pentapetalae</taxon>
        <taxon>rosids</taxon>
        <taxon>fabids</taxon>
        <taxon>Malpighiales</taxon>
        <taxon>Linaceae</taxon>
        <taxon>Linum</taxon>
    </lineage>
</organism>
<evidence type="ECO:0000256" key="1">
    <source>
        <dbReference type="SAM" id="MobiDB-lite"/>
    </source>
</evidence>
<feature type="compositionally biased region" description="Polar residues" evidence="1">
    <location>
        <begin position="81"/>
        <end position="96"/>
    </location>
</feature>
<protein>
    <submittedName>
        <fullName evidence="2">Uncharacterized protein</fullName>
    </submittedName>
</protein>
<dbReference type="AlphaFoldDB" id="A0AAV0PI32"/>
<gene>
    <name evidence="2" type="ORF">LITE_LOCUS38493</name>
</gene>
<keyword evidence="3" id="KW-1185">Reference proteome</keyword>
<feature type="region of interest" description="Disordered" evidence="1">
    <location>
        <begin position="65"/>
        <end position="309"/>
    </location>
</feature>